<accession>A0A7Y0Q439</accession>
<dbReference type="GO" id="GO:0005737">
    <property type="term" value="C:cytoplasm"/>
    <property type="evidence" value="ECO:0007669"/>
    <property type="project" value="UniProtKB-SubCell"/>
</dbReference>
<name>A0A7Y0Q439_9FIRM</name>
<dbReference type="GO" id="GO:0006096">
    <property type="term" value="P:glycolytic process"/>
    <property type="evidence" value="ECO:0007669"/>
    <property type="project" value="InterPro"/>
</dbReference>
<evidence type="ECO:0000256" key="9">
    <source>
        <dbReference type="ARBA" id="ARBA00023270"/>
    </source>
</evidence>
<dbReference type="NCBIfam" id="NF002881">
    <property type="entry name" value="PRK03343.1"/>
    <property type="match status" value="1"/>
</dbReference>
<dbReference type="Gene3D" id="3.40.50.10490">
    <property type="entry name" value="Glucose-6-phosphate isomerase like protein, domain 1"/>
    <property type="match status" value="3"/>
</dbReference>
<dbReference type="Pfam" id="PF00923">
    <property type="entry name" value="TAL_FSA"/>
    <property type="match status" value="1"/>
</dbReference>
<dbReference type="GO" id="GO:0097367">
    <property type="term" value="F:carbohydrate derivative binding"/>
    <property type="evidence" value="ECO:0007669"/>
    <property type="project" value="InterPro"/>
</dbReference>
<comment type="caution">
    <text evidence="12">The sequence shown here is derived from an EMBL/GenBank/DDBJ whole genome shotgun (WGS) entry which is preliminary data.</text>
</comment>
<dbReference type="InterPro" id="IPR001585">
    <property type="entry name" value="TAL/FSA"/>
</dbReference>
<evidence type="ECO:0000256" key="4">
    <source>
        <dbReference type="ARBA" id="ARBA00008426"/>
    </source>
</evidence>
<keyword evidence="13" id="KW-1185">Reference proteome</keyword>
<dbReference type="SUPFAM" id="SSF51569">
    <property type="entry name" value="Aldolase"/>
    <property type="match status" value="1"/>
</dbReference>
<protein>
    <recommendedName>
        <fullName evidence="5 11">Transaldolase</fullName>
        <ecNumber evidence="5 11">2.2.1.2</ecNumber>
    </recommendedName>
</protein>
<comment type="similarity">
    <text evidence="4 11">Belongs to the transaldolase family. Type 2 subfamily.</text>
</comment>
<evidence type="ECO:0000313" key="12">
    <source>
        <dbReference type="EMBL" id="NMP22834.1"/>
    </source>
</evidence>
<evidence type="ECO:0000256" key="10">
    <source>
        <dbReference type="ARBA" id="ARBA00048810"/>
    </source>
</evidence>
<dbReference type="PANTHER" id="PTHR10683:SF31">
    <property type="entry name" value="TRANSALDOLASE"/>
    <property type="match status" value="1"/>
</dbReference>
<evidence type="ECO:0000256" key="5">
    <source>
        <dbReference type="ARBA" id="ARBA00013151"/>
    </source>
</evidence>
<organism evidence="12 13">
    <name type="scientific">Sulfobacillus harzensis</name>
    <dbReference type="NCBI Taxonomy" id="2729629"/>
    <lineage>
        <taxon>Bacteria</taxon>
        <taxon>Bacillati</taxon>
        <taxon>Bacillota</taxon>
        <taxon>Clostridia</taxon>
        <taxon>Eubacteriales</taxon>
        <taxon>Clostridiales Family XVII. Incertae Sedis</taxon>
        <taxon>Sulfobacillus</taxon>
    </lineage>
</organism>
<dbReference type="GO" id="GO:0004347">
    <property type="term" value="F:glucose-6-phosphate isomerase activity"/>
    <property type="evidence" value="ECO:0007669"/>
    <property type="project" value="InterPro"/>
</dbReference>
<proteinExistence type="inferred from homology"/>
<dbReference type="EC" id="2.2.1.2" evidence="5 11"/>
<keyword evidence="7 11" id="KW-0808">Transferase</keyword>
<dbReference type="PROSITE" id="PS01054">
    <property type="entry name" value="TRANSALDOLASE_1"/>
    <property type="match status" value="1"/>
</dbReference>
<dbReference type="InterPro" id="IPR018225">
    <property type="entry name" value="Transaldolase_AS"/>
</dbReference>
<dbReference type="GO" id="GO:0004801">
    <property type="term" value="F:transaldolase activity"/>
    <property type="evidence" value="ECO:0007669"/>
    <property type="project" value="UniProtKB-UniRule"/>
</dbReference>
<evidence type="ECO:0000256" key="2">
    <source>
        <dbReference type="ARBA" id="ARBA00004496"/>
    </source>
</evidence>
<comment type="pathway">
    <text evidence="3 11">Carbohydrate degradation; pentose phosphate pathway; D-glyceraldehyde 3-phosphate and beta-D-fructose 6-phosphate from D-ribose 5-phosphate and D-xylulose 5-phosphate (non-oxidative stage): step 2/3.</text>
</comment>
<evidence type="ECO:0000256" key="11">
    <source>
        <dbReference type="HAMAP-Rule" id="MF_00493"/>
    </source>
</evidence>
<dbReference type="HAMAP" id="MF_00493">
    <property type="entry name" value="Transaldolase_2"/>
    <property type="match status" value="1"/>
</dbReference>
<dbReference type="PANTHER" id="PTHR10683">
    <property type="entry name" value="TRANSALDOLASE"/>
    <property type="match status" value="1"/>
</dbReference>
<dbReference type="GO" id="GO:0006098">
    <property type="term" value="P:pentose-phosphate shunt"/>
    <property type="evidence" value="ECO:0007669"/>
    <property type="project" value="UniProtKB-UniRule"/>
</dbReference>
<keyword evidence="8 11" id="KW-0570">Pentose shunt</keyword>
<comment type="function">
    <text evidence="1 11">Transaldolase is important for the balance of metabolites in the pentose-phosphate pathway.</text>
</comment>
<dbReference type="InterPro" id="IPR004732">
    <property type="entry name" value="Transaldolase_2"/>
</dbReference>
<dbReference type="Gene3D" id="3.20.20.70">
    <property type="entry name" value="Aldolase class I"/>
    <property type="match status" value="1"/>
</dbReference>
<dbReference type="Proteomes" id="UP000533476">
    <property type="component" value="Unassembled WGS sequence"/>
</dbReference>
<feature type="active site" description="Schiff-base intermediate with substrate" evidence="11">
    <location>
        <position position="138"/>
    </location>
</feature>
<gene>
    <name evidence="11" type="primary">tal</name>
    <name evidence="12" type="ORF">HIJ39_10780</name>
</gene>
<evidence type="ECO:0000256" key="8">
    <source>
        <dbReference type="ARBA" id="ARBA00023126"/>
    </source>
</evidence>
<dbReference type="PROSITE" id="PS00958">
    <property type="entry name" value="TRANSALDOLASE_2"/>
    <property type="match status" value="1"/>
</dbReference>
<dbReference type="NCBIfam" id="NF007080">
    <property type="entry name" value="PRK09533.1"/>
    <property type="match status" value="1"/>
</dbReference>
<evidence type="ECO:0000256" key="7">
    <source>
        <dbReference type="ARBA" id="ARBA00022679"/>
    </source>
</evidence>
<sequence length="921" mass="100505">MNPIRQIQELGQSLWYDNIRRGLLDSGELASLIAQGITGVTSNPTIFEKAIDGSHDYDQAIAQIAPTVGSVDALYDALVLEDIARGADLLRPVYENTKGRDGYISIEVPPTMAEETDATIQEAHRLFRALDRPNIMIKVPATPAGIPAIRQLIADGVNVNVTLIFSLDAYRQVIDAYLKGLHERQSRGLPNDRVASVASFFVSRVDTLVDRLIDERGLDADLKGKAAIANAKLAYQLFLERFQSPEFEALKAKGAMVQRPLWASTSTKNPDYPDLLYVEALIGPDTVDTLPPATVDAILDHGRAARTVDQDVDAAQDVINRLEAAGISMKDVTAQLLDEGVKSFHKSFVALRQSLEKKSRVQHEVSPGVFSLGGFQDNLDATINQLNHDRAVPRLWDHDASLWSDAPEHQAIIKNALGWLTVPAAVLEDVPHLESFLNQLVLEGFQAAVVLGMGGSSLVSDVLVHTFSGGRPRLSLHVLDTTDARAIEHLTQQLPLEHTLFIVASKSGSTTEPNAFYHYFWHVLERRGLDPARQFIAITDPGTSMHKEAQARRFREVFLNPADIGGRYSALSWFGMVPAALYGLDVRQLLTGALAMQEAAQNPDAGENPAARLGATLGALAKAGRDKVTLIMPDPISHLGDWLEQLLAESTGKLGTGLVPIAHEPVLTPAEYSQDRVFVVYQWRDEAPGIATDALKAAGHPVIEYHLTNPYQVAQEFYRWEVATAIAGAVLQIDAFDQPNVQESKDNTKAILGKLENGRLPDEALMEGPKGIRWTASEALKSDDLQSTLKKLYDLAGASSYLAIMAYIEPTAEADHAVSHLRTRLSALTGRPTTFGYGPRFLHSTGQLHKGGPATGLFVQIVSQDGPRLEVPGDGYDFLTLMQAQALGDYQSLQAHGRAVVRILAPHPATQTIEMLADWAH</sequence>
<evidence type="ECO:0000256" key="3">
    <source>
        <dbReference type="ARBA" id="ARBA00004857"/>
    </source>
</evidence>
<keyword evidence="9 11" id="KW-0704">Schiff base</keyword>
<comment type="catalytic activity">
    <reaction evidence="10 11">
        <text>D-sedoheptulose 7-phosphate + D-glyceraldehyde 3-phosphate = D-erythrose 4-phosphate + beta-D-fructose 6-phosphate</text>
        <dbReference type="Rhea" id="RHEA:17053"/>
        <dbReference type="ChEBI" id="CHEBI:16897"/>
        <dbReference type="ChEBI" id="CHEBI:57483"/>
        <dbReference type="ChEBI" id="CHEBI:57634"/>
        <dbReference type="ChEBI" id="CHEBI:59776"/>
        <dbReference type="EC" id="2.2.1.2"/>
    </reaction>
</comment>
<dbReference type="InterPro" id="IPR046348">
    <property type="entry name" value="SIS_dom_sf"/>
</dbReference>
<dbReference type="Pfam" id="PF00342">
    <property type="entry name" value="PGI"/>
    <property type="match status" value="1"/>
</dbReference>
<evidence type="ECO:0000256" key="1">
    <source>
        <dbReference type="ARBA" id="ARBA00003518"/>
    </source>
</evidence>
<reference evidence="12 13" key="1">
    <citation type="submission" date="2020-04" db="EMBL/GenBank/DDBJ databases">
        <authorList>
            <person name="Zhang R."/>
            <person name="Schippers A."/>
        </authorList>
    </citation>
    <scope>NUCLEOTIDE SEQUENCE [LARGE SCALE GENOMIC DNA]</scope>
    <source>
        <strain evidence="12 13">DSM 109850</strain>
    </source>
</reference>
<dbReference type="InterPro" id="IPR013785">
    <property type="entry name" value="Aldolase_TIM"/>
</dbReference>
<dbReference type="UniPathway" id="UPA00115">
    <property type="reaction ID" value="UER00414"/>
</dbReference>
<dbReference type="GO" id="GO:0006094">
    <property type="term" value="P:gluconeogenesis"/>
    <property type="evidence" value="ECO:0007669"/>
    <property type="project" value="InterPro"/>
</dbReference>
<dbReference type="SUPFAM" id="SSF53697">
    <property type="entry name" value="SIS domain"/>
    <property type="match status" value="1"/>
</dbReference>
<dbReference type="PROSITE" id="PS51463">
    <property type="entry name" value="P_GLUCOSE_ISOMERASE_3"/>
    <property type="match status" value="1"/>
</dbReference>
<keyword evidence="6 11" id="KW-0963">Cytoplasm</keyword>
<dbReference type="AlphaFoldDB" id="A0A7Y0Q439"/>
<evidence type="ECO:0000313" key="13">
    <source>
        <dbReference type="Proteomes" id="UP000533476"/>
    </source>
</evidence>
<dbReference type="RefSeq" id="WP_169099536.1">
    <property type="nucleotide sequence ID" value="NZ_JABBVZ010000032.1"/>
</dbReference>
<evidence type="ECO:0000256" key="6">
    <source>
        <dbReference type="ARBA" id="ARBA00022490"/>
    </source>
</evidence>
<comment type="subcellular location">
    <subcellularLocation>
        <location evidence="2 11">Cytoplasm</location>
    </subcellularLocation>
</comment>
<dbReference type="EMBL" id="JABBVZ010000032">
    <property type="protein sequence ID" value="NMP22834.1"/>
    <property type="molecule type" value="Genomic_DNA"/>
</dbReference>
<dbReference type="CDD" id="cd00955">
    <property type="entry name" value="Transaldolase_like"/>
    <property type="match status" value="1"/>
</dbReference>
<keyword evidence="12" id="KW-0413">Isomerase</keyword>
<dbReference type="NCBIfam" id="TIGR00876">
    <property type="entry name" value="tal_mycobact"/>
    <property type="match status" value="1"/>
</dbReference>
<dbReference type="InterPro" id="IPR001672">
    <property type="entry name" value="G6P_Isomerase"/>
</dbReference>